<dbReference type="PROSITE" id="PS50887">
    <property type="entry name" value="GGDEF"/>
    <property type="match status" value="1"/>
</dbReference>
<feature type="transmembrane region" description="Helical" evidence="1">
    <location>
        <begin position="175"/>
        <end position="192"/>
    </location>
</feature>
<feature type="transmembrane region" description="Helical" evidence="1">
    <location>
        <begin position="267"/>
        <end position="286"/>
    </location>
</feature>
<feature type="transmembrane region" description="Helical" evidence="1">
    <location>
        <begin position="103"/>
        <end position="122"/>
    </location>
</feature>
<dbReference type="Gene3D" id="3.30.70.270">
    <property type="match status" value="1"/>
</dbReference>
<proteinExistence type="predicted"/>
<keyword evidence="3" id="KW-0808">Transferase</keyword>
<dbReference type="PANTHER" id="PTHR45138">
    <property type="entry name" value="REGULATORY COMPONENTS OF SENSORY TRANSDUCTION SYSTEM"/>
    <property type="match status" value="1"/>
</dbReference>
<feature type="domain" description="GGDEF" evidence="2">
    <location>
        <begin position="329"/>
        <end position="458"/>
    </location>
</feature>
<dbReference type="InterPro" id="IPR050469">
    <property type="entry name" value="Diguanylate_Cyclase"/>
</dbReference>
<keyword evidence="1" id="KW-1133">Transmembrane helix</keyword>
<evidence type="ECO:0000313" key="3">
    <source>
        <dbReference type="EMBL" id="HJC40568.1"/>
    </source>
</evidence>
<dbReference type="CDD" id="cd01949">
    <property type="entry name" value="GGDEF"/>
    <property type="match status" value="1"/>
</dbReference>
<dbReference type="Gene3D" id="1.10.1760.20">
    <property type="match status" value="1"/>
</dbReference>
<dbReference type="InterPro" id="IPR000160">
    <property type="entry name" value="GGDEF_dom"/>
</dbReference>
<evidence type="ECO:0000313" key="4">
    <source>
        <dbReference type="Proteomes" id="UP000823882"/>
    </source>
</evidence>
<dbReference type="NCBIfam" id="TIGR00254">
    <property type="entry name" value="GGDEF"/>
    <property type="match status" value="1"/>
</dbReference>
<dbReference type="InterPro" id="IPR024529">
    <property type="entry name" value="ECF_trnsprt_substrate-spec"/>
</dbReference>
<keyword evidence="1" id="KW-0812">Transmembrane</keyword>
<dbReference type="PANTHER" id="PTHR45138:SF6">
    <property type="entry name" value="DIGUANYLATE CYCLASE DGCN"/>
    <property type="match status" value="1"/>
</dbReference>
<dbReference type="Proteomes" id="UP000823882">
    <property type="component" value="Unassembled WGS sequence"/>
</dbReference>
<reference evidence="3" key="1">
    <citation type="journal article" date="2021" name="PeerJ">
        <title>Extensive microbial diversity within the chicken gut microbiome revealed by metagenomics and culture.</title>
        <authorList>
            <person name="Gilroy R."/>
            <person name="Ravi A."/>
            <person name="Getino M."/>
            <person name="Pursley I."/>
            <person name="Horton D.L."/>
            <person name="Alikhan N.F."/>
            <person name="Baker D."/>
            <person name="Gharbi K."/>
            <person name="Hall N."/>
            <person name="Watson M."/>
            <person name="Adriaenssens E.M."/>
            <person name="Foster-Nyarko E."/>
            <person name="Jarju S."/>
            <person name="Secka A."/>
            <person name="Antonio M."/>
            <person name="Oren A."/>
            <person name="Chaudhuri R.R."/>
            <person name="La Ragione R."/>
            <person name="Hildebrand F."/>
            <person name="Pallen M.J."/>
        </authorList>
    </citation>
    <scope>NUCLEOTIDE SEQUENCE</scope>
    <source>
        <strain evidence="3">CHK186-1790</strain>
    </source>
</reference>
<feature type="transmembrane region" description="Helical" evidence="1">
    <location>
        <begin position="38"/>
        <end position="57"/>
    </location>
</feature>
<dbReference type="EC" id="2.7.7.65" evidence="3"/>
<dbReference type="AlphaFoldDB" id="A0A9D2NZZ8"/>
<dbReference type="SUPFAM" id="SSF55073">
    <property type="entry name" value="Nucleotide cyclase"/>
    <property type="match status" value="1"/>
</dbReference>
<dbReference type="EMBL" id="DWWJ01000064">
    <property type="protein sequence ID" value="HJC40568.1"/>
    <property type="molecule type" value="Genomic_DNA"/>
</dbReference>
<dbReference type="GO" id="GO:0022857">
    <property type="term" value="F:transmembrane transporter activity"/>
    <property type="evidence" value="ECO:0007669"/>
    <property type="project" value="InterPro"/>
</dbReference>
<reference evidence="3" key="2">
    <citation type="submission" date="2021-04" db="EMBL/GenBank/DDBJ databases">
        <authorList>
            <person name="Gilroy R."/>
        </authorList>
    </citation>
    <scope>NUCLEOTIDE SEQUENCE</scope>
    <source>
        <strain evidence="3">CHK186-1790</strain>
    </source>
</reference>
<protein>
    <submittedName>
        <fullName evidence="3">Diguanylate cyclase</fullName>
        <ecNumber evidence="3">2.7.7.65</ecNumber>
    </submittedName>
</protein>
<sequence>MEFLIQRSRAKRTQWYLLGTLVAVELLMSFSFLGYLHIAPISITFAYIPVLLAGVLMGPVESTLLGAVFGTASMWKASAGYVLPADQLFSPFASGRPLESFLLSVGTRTLFGLLVGLLYLAARRTRHEGIWIGVISFLGRPLHAFLVYSAMGYFFPEAGYGPLDVASDFLNPSGLATGLVTMGACLLCWRVQSSDAWQKYQRRMEMVRSMHLTENYHHRSLVLMILVTLCSSGAVAVYFVHRIDYVLDLEGIQLTDNIYSDLLHLQIQFLIGIISLMSLVIVFLIFNRRYATYISYEAKMDALTGTLSRKIFFQMCGRLLEELYPQGGTAGYFLMLDLDWFKEVNDRYGHPAGDQVLREMTRHLRELFGSNGLVGRMGGDEFAVLIYMPVTREELEADLRRFQERMHRMAWEGRHMSCSIGVQPITEPMKIEELYRKADRLLYAAKEQGRGRYVFGDTEKARN</sequence>
<feature type="transmembrane region" description="Helical" evidence="1">
    <location>
        <begin position="64"/>
        <end position="83"/>
    </location>
</feature>
<feature type="transmembrane region" description="Helical" evidence="1">
    <location>
        <begin position="129"/>
        <end position="155"/>
    </location>
</feature>
<dbReference type="InterPro" id="IPR029787">
    <property type="entry name" value="Nucleotide_cyclase"/>
</dbReference>
<feature type="transmembrane region" description="Helical" evidence="1">
    <location>
        <begin position="220"/>
        <end position="240"/>
    </location>
</feature>
<keyword evidence="1" id="KW-0472">Membrane</keyword>
<accession>A0A9D2NZZ8</accession>
<comment type="caution">
    <text evidence="3">The sequence shown here is derived from an EMBL/GenBank/DDBJ whole genome shotgun (WGS) entry which is preliminary data.</text>
</comment>
<organism evidence="3 4">
    <name type="scientific">Candidatus Intestinimonas pullistercoris</name>
    <dbReference type="NCBI Taxonomy" id="2838623"/>
    <lineage>
        <taxon>Bacteria</taxon>
        <taxon>Bacillati</taxon>
        <taxon>Bacillota</taxon>
        <taxon>Clostridia</taxon>
        <taxon>Eubacteriales</taxon>
        <taxon>Intestinimonas</taxon>
    </lineage>
</organism>
<name>A0A9D2NZZ8_9FIRM</name>
<dbReference type="GO" id="GO:0052621">
    <property type="term" value="F:diguanylate cyclase activity"/>
    <property type="evidence" value="ECO:0007669"/>
    <property type="project" value="UniProtKB-EC"/>
</dbReference>
<feature type="transmembrane region" description="Helical" evidence="1">
    <location>
        <begin position="15"/>
        <end position="32"/>
    </location>
</feature>
<dbReference type="Pfam" id="PF12822">
    <property type="entry name" value="ECF_trnsprt"/>
    <property type="match status" value="1"/>
</dbReference>
<dbReference type="Pfam" id="PF00990">
    <property type="entry name" value="GGDEF"/>
    <property type="match status" value="1"/>
</dbReference>
<dbReference type="GO" id="GO:0005886">
    <property type="term" value="C:plasma membrane"/>
    <property type="evidence" value="ECO:0007669"/>
    <property type="project" value="TreeGrafter"/>
</dbReference>
<dbReference type="InterPro" id="IPR043128">
    <property type="entry name" value="Rev_trsase/Diguanyl_cyclase"/>
</dbReference>
<dbReference type="GO" id="GO:1902201">
    <property type="term" value="P:negative regulation of bacterial-type flagellum-dependent cell motility"/>
    <property type="evidence" value="ECO:0007669"/>
    <property type="project" value="TreeGrafter"/>
</dbReference>
<keyword evidence="3" id="KW-0548">Nucleotidyltransferase</keyword>
<evidence type="ECO:0000256" key="1">
    <source>
        <dbReference type="SAM" id="Phobius"/>
    </source>
</evidence>
<gene>
    <name evidence="3" type="ORF">H9701_03315</name>
</gene>
<evidence type="ECO:0000259" key="2">
    <source>
        <dbReference type="PROSITE" id="PS50887"/>
    </source>
</evidence>
<dbReference type="SMART" id="SM00267">
    <property type="entry name" value="GGDEF"/>
    <property type="match status" value="1"/>
</dbReference>
<dbReference type="GO" id="GO:0043709">
    <property type="term" value="P:cell adhesion involved in single-species biofilm formation"/>
    <property type="evidence" value="ECO:0007669"/>
    <property type="project" value="TreeGrafter"/>
</dbReference>